<evidence type="ECO:0000256" key="1">
    <source>
        <dbReference type="SAM" id="MobiDB-lite"/>
    </source>
</evidence>
<dbReference type="InterPro" id="IPR006626">
    <property type="entry name" value="PbH1"/>
</dbReference>
<keyword evidence="4" id="KW-1185">Reference proteome</keyword>
<evidence type="ECO:0000259" key="2">
    <source>
        <dbReference type="PROSITE" id="PS50222"/>
    </source>
</evidence>
<accession>A0AAE0GZ02</accession>
<comment type="caution">
    <text evidence="3">The sequence shown here is derived from an EMBL/GenBank/DDBJ whole genome shotgun (WGS) entry which is preliminary data.</text>
</comment>
<dbReference type="PANTHER" id="PTHR11319">
    <property type="entry name" value="G PROTEIN-COUPLED RECEPTOR-RELATED"/>
    <property type="match status" value="1"/>
</dbReference>
<dbReference type="PANTHER" id="PTHR11319:SF35">
    <property type="entry name" value="OUTER MEMBRANE PROTEIN PMPC-RELATED"/>
    <property type="match status" value="1"/>
</dbReference>
<dbReference type="SUPFAM" id="SSF49854">
    <property type="entry name" value="Spermadhesin, CUB domain"/>
    <property type="match status" value="1"/>
</dbReference>
<feature type="compositionally biased region" description="Pro residues" evidence="1">
    <location>
        <begin position="238"/>
        <end position="253"/>
    </location>
</feature>
<dbReference type="GO" id="GO:0005509">
    <property type="term" value="F:calcium ion binding"/>
    <property type="evidence" value="ECO:0007669"/>
    <property type="project" value="InterPro"/>
</dbReference>
<dbReference type="SUPFAM" id="SSF51126">
    <property type="entry name" value="Pectin lyase-like"/>
    <property type="match status" value="1"/>
</dbReference>
<dbReference type="Gene3D" id="2.60.120.290">
    <property type="entry name" value="Spermadhesin, CUB domain"/>
    <property type="match status" value="1"/>
</dbReference>
<feature type="compositionally biased region" description="Polar residues" evidence="1">
    <location>
        <begin position="51"/>
        <end position="73"/>
    </location>
</feature>
<name>A0AAE0GZ02_9CHLO</name>
<dbReference type="InterPro" id="IPR035914">
    <property type="entry name" value="Sperma_CUB_dom_sf"/>
</dbReference>
<organism evidence="3 4">
    <name type="scientific">Cymbomonas tetramitiformis</name>
    <dbReference type="NCBI Taxonomy" id="36881"/>
    <lineage>
        <taxon>Eukaryota</taxon>
        <taxon>Viridiplantae</taxon>
        <taxon>Chlorophyta</taxon>
        <taxon>Pyramimonadophyceae</taxon>
        <taxon>Pyramimonadales</taxon>
        <taxon>Pyramimonadaceae</taxon>
        <taxon>Cymbomonas</taxon>
    </lineage>
</organism>
<reference evidence="3 4" key="1">
    <citation type="journal article" date="2015" name="Genome Biol. Evol.">
        <title>Comparative Genomics of a Bacterivorous Green Alga Reveals Evolutionary Causalities and Consequences of Phago-Mixotrophic Mode of Nutrition.</title>
        <authorList>
            <person name="Burns J.A."/>
            <person name="Paasch A."/>
            <person name="Narechania A."/>
            <person name="Kim E."/>
        </authorList>
    </citation>
    <scope>NUCLEOTIDE SEQUENCE [LARGE SCALE GENOMIC DNA]</scope>
    <source>
        <strain evidence="3 4">PLY_AMNH</strain>
    </source>
</reference>
<feature type="region of interest" description="Disordered" evidence="1">
    <location>
        <begin position="51"/>
        <end position="134"/>
    </location>
</feature>
<dbReference type="InterPro" id="IPR011050">
    <property type="entry name" value="Pectin_lyase_fold/virulence"/>
</dbReference>
<gene>
    <name evidence="3" type="ORF">CYMTET_5666</name>
</gene>
<dbReference type="SMART" id="SM00710">
    <property type="entry name" value="PbH1"/>
    <property type="match status" value="5"/>
</dbReference>
<dbReference type="PROSITE" id="PS00018">
    <property type="entry name" value="EF_HAND_1"/>
    <property type="match status" value="1"/>
</dbReference>
<evidence type="ECO:0000313" key="3">
    <source>
        <dbReference type="EMBL" id="KAK3286798.1"/>
    </source>
</evidence>
<feature type="region of interest" description="Disordered" evidence="1">
    <location>
        <begin position="234"/>
        <end position="253"/>
    </location>
</feature>
<dbReference type="PROSITE" id="PS50222">
    <property type="entry name" value="EF_HAND_2"/>
    <property type="match status" value="1"/>
</dbReference>
<dbReference type="InterPro" id="IPR018247">
    <property type="entry name" value="EF_Hand_1_Ca_BS"/>
</dbReference>
<dbReference type="InterPro" id="IPR002048">
    <property type="entry name" value="EF_hand_dom"/>
</dbReference>
<dbReference type="EMBL" id="LGRX02001125">
    <property type="protein sequence ID" value="KAK3286798.1"/>
    <property type="molecule type" value="Genomic_DNA"/>
</dbReference>
<feature type="domain" description="EF-hand" evidence="2">
    <location>
        <begin position="22"/>
        <end position="48"/>
    </location>
</feature>
<protein>
    <recommendedName>
        <fullName evidence="2">EF-hand domain-containing protein</fullName>
    </recommendedName>
</protein>
<proteinExistence type="predicted"/>
<evidence type="ECO:0000313" key="4">
    <source>
        <dbReference type="Proteomes" id="UP001190700"/>
    </source>
</evidence>
<sequence length="606" mass="63093">MQGWGQGYAFEGKDVGLGMRSFQQLDTDKNGCITLDEYRIALRIMEQNSGAPSLQITTTSSESSSDVPGTTASAKHAQFAEHSNVFNKSQTGAPRRRLVADDIETTGDSGGYSEMDEASAPPPPPSSSPLPSSHPLLTVVSGLCQTSSEGTCLQSPNYPADYNNGDNCEVSVDGEGVLHSLSFHTEIDYDNFFVGSTPYSGDEGPNSLEVDSSVVLRFTSDSGQTESGFEVCVTSRPSPSPPSMPLLPPHMPSPPPIPPAPPLDTNGTMAFVALSEYALSHLGEAVGNANVTTIIISVNWQLYPSDVSAYPLHISRTLHIAGECMDGLCEVDGGQQGPLLYILDGGALLLERLSLTNFYNTNGGVIMSLGTLVINACNMSRNHASESGGVLHADGGSVTITNSTMTHNYATYGGVAYIESNGSGSISDDSMTGNTDYEYGGVADIELSGNGSNNEYSMTENTDYEYGGVAYIESSGNGSNNEYSMTENTDYEYGGVAYISSSTKLSISKCTMTGNTAAQAGGVAYIESSGDVSISECTMTGNTAAQAGGVAYIESSGDVSISECTMTGNTAAESSGGVAYMNISGDLSISKCNMTGNTAAEVGGAF</sequence>
<dbReference type="AlphaFoldDB" id="A0AAE0GZ02"/>
<dbReference type="Proteomes" id="UP001190700">
    <property type="component" value="Unassembled WGS sequence"/>
</dbReference>